<dbReference type="AlphaFoldDB" id="A0A0S4LNJ7"/>
<name>A0A0S4LNJ7_9BACT</name>
<reference evidence="1 2" key="1">
    <citation type="submission" date="2015-10" db="EMBL/GenBank/DDBJ databases">
        <authorList>
            <person name="Gilbert D.G."/>
        </authorList>
    </citation>
    <scope>NUCLEOTIDE SEQUENCE [LARGE SCALE GENOMIC DNA]</scope>
    <source>
        <strain evidence="1">COMA1</strain>
    </source>
</reference>
<dbReference type="Proteomes" id="UP000199032">
    <property type="component" value="Unassembled WGS sequence"/>
</dbReference>
<dbReference type="STRING" id="1742972.COMA1_40413"/>
<gene>
    <name evidence="1" type="ORF">COMA1_40413</name>
</gene>
<keyword evidence="2" id="KW-1185">Reference proteome</keyword>
<evidence type="ECO:0000313" key="1">
    <source>
        <dbReference type="EMBL" id="CUS38104.1"/>
    </source>
</evidence>
<accession>A0A0S4LNJ7</accession>
<sequence>MAPFIALHYFSPYLSLHNRGILRSKAECLSTQGMPIMNMLRFSAPPLGTKAQYQLQRRGFNGQYG</sequence>
<evidence type="ECO:0000313" key="2">
    <source>
        <dbReference type="Proteomes" id="UP000199032"/>
    </source>
</evidence>
<proteinExistence type="predicted"/>
<organism evidence="1 2">
    <name type="scientific">Candidatus Nitrospira nitrosa</name>
    <dbReference type="NCBI Taxonomy" id="1742972"/>
    <lineage>
        <taxon>Bacteria</taxon>
        <taxon>Pseudomonadati</taxon>
        <taxon>Nitrospirota</taxon>
        <taxon>Nitrospiria</taxon>
        <taxon>Nitrospirales</taxon>
        <taxon>Nitrospiraceae</taxon>
        <taxon>Nitrospira</taxon>
    </lineage>
</organism>
<protein>
    <submittedName>
        <fullName evidence="1">Uncharacterized protein</fullName>
    </submittedName>
</protein>
<dbReference type="EMBL" id="CZQA01000010">
    <property type="protein sequence ID" value="CUS38104.1"/>
    <property type="molecule type" value="Genomic_DNA"/>
</dbReference>